<evidence type="ECO:0000313" key="2">
    <source>
        <dbReference type="EMBL" id="SJL18319.1"/>
    </source>
</evidence>
<evidence type="ECO:0000256" key="1">
    <source>
        <dbReference type="SAM" id="MobiDB-lite"/>
    </source>
</evidence>
<gene>
    <name evidence="2" type="ORF">ARMOST_21905</name>
</gene>
<proteinExistence type="predicted"/>
<feature type="compositionally biased region" description="Basic and acidic residues" evidence="1">
    <location>
        <begin position="143"/>
        <end position="153"/>
    </location>
</feature>
<keyword evidence="3" id="KW-1185">Reference proteome</keyword>
<sequence length="355" mass="38703">MLALLLSLKSSKTDQRSQRYCEQKNSSRQGCDANHRASSLCGATQSTKASGEKSTFTVTPIDTASLPRRTDGTKGSNTGSPNEASYQHDQAAQTLGSAITTVDVESQLDGETTARLPGQERVSQDPEDLPSTVSPSCFVPTSRKQEVGVEREPQRAEVTGTTVLSRATTQVRPDVLLENATPVREPSSRATKGGTLFDAPLAPLKTEERPSKAVGDAKATTTKKIAIGQEAASAQAVNRGHSVTCIEVPDEDDDTAYQTWLAKERLPTETKKGDEPSSVPPTKTNMKWFKPFEVDWTLRAVCEARNDNATRAALFVWTHVDRVPELTTELLSEIKKGGELARERLYELCKPPRYL</sequence>
<feature type="compositionally biased region" description="Basic and acidic residues" evidence="1">
    <location>
        <begin position="11"/>
        <end position="22"/>
    </location>
</feature>
<organism evidence="2 3">
    <name type="scientific">Armillaria ostoyae</name>
    <name type="common">Armillaria root rot fungus</name>
    <dbReference type="NCBI Taxonomy" id="47428"/>
    <lineage>
        <taxon>Eukaryota</taxon>
        <taxon>Fungi</taxon>
        <taxon>Dikarya</taxon>
        <taxon>Basidiomycota</taxon>
        <taxon>Agaricomycotina</taxon>
        <taxon>Agaricomycetes</taxon>
        <taxon>Agaricomycetidae</taxon>
        <taxon>Agaricales</taxon>
        <taxon>Marasmiineae</taxon>
        <taxon>Physalacriaceae</taxon>
        <taxon>Armillaria</taxon>
    </lineage>
</organism>
<accession>A0A284SBH8</accession>
<reference evidence="3" key="1">
    <citation type="journal article" date="2017" name="Nat. Ecol. Evol.">
        <title>Genome expansion and lineage-specific genetic innovations in the forest pathogenic fungi Armillaria.</title>
        <authorList>
            <person name="Sipos G."/>
            <person name="Prasanna A.N."/>
            <person name="Walter M.C."/>
            <person name="O'Connor E."/>
            <person name="Balint B."/>
            <person name="Krizsan K."/>
            <person name="Kiss B."/>
            <person name="Hess J."/>
            <person name="Varga T."/>
            <person name="Slot J."/>
            <person name="Riley R."/>
            <person name="Boka B."/>
            <person name="Rigling D."/>
            <person name="Barry K."/>
            <person name="Lee J."/>
            <person name="Mihaltcheva S."/>
            <person name="LaButti K."/>
            <person name="Lipzen A."/>
            <person name="Waldron R."/>
            <person name="Moloney N.M."/>
            <person name="Sperisen C."/>
            <person name="Kredics L."/>
            <person name="Vagvoelgyi C."/>
            <person name="Patrignani A."/>
            <person name="Fitzpatrick D."/>
            <person name="Nagy I."/>
            <person name="Doyle S."/>
            <person name="Anderson J.B."/>
            <person name="Grigoriev I.V."/>
            <person name="Gueldener U."/>
            <person name="Muensterkoetter M."/>
            <person name="Nagy L.G."/>
        </authorList>
    </citation>
    <scope>NUCLEOTIDE SEQUENCE [LARGE SCALE GENOMIC DNA]</scope>
    <source>
        <strain evidence="3">C18/9</strain>
    </source>
</reference>
<dbReference type="EMBL" id="FUEG01000057">
    <property type="protein sequence ID" value="SJL18319.1"/>
    <property type="molecule type" value="Genomic_DNA"/>
</dbReference>
<name>A0A284SBH8_ARMOS</name>
<feature type="compositionally biased region" description="Polar residues" evidence="1">
    <location>
        <begin position="41"/>
        <end position="62"/>
    </location>
</feature>
<dbReference type="Proteomes" id="UP000219338">
    <property type="component" value="Unassembled WGS sequence"/>
</dbReference>
<protein>
    <submittedName>
        <fullName evidence="2">Uncharacterized protein</fullName>
    </submittedName>
</protein>
<feature type="region of interest" description="Disordered" evidence="1">
    <location>
        <begin position="8"/>
        <end position="87"/>
    </location>
</feature>
<evidence type="ECO:0000313" key="3">
    <source>
        <dbReference type="Proteomes" id="UP000219338"/>
    </source>
</evidence>
<dbReference type="AlphaFoldDB" id="A0A284SBH8"/>
<feature type="compositionally biased region" description="Polar residues" evidence="1">
    <location>
        <begin position="73"/>
        <end position="87"/>
    </location>
</feature>
<feature type="region of interest" description="Disordered" evidence="1">
    <location>
        <begin position="110"/>
        <end position="153"/>
    </location>
</feature>